<protein>
    <submittedName>
        <fullName evidence="3">NUDIX hydrolase</fullName>
    </submittedName>
</protein>
<dbReference type="EMBL" id="BONF01000044">
    <property type="protein sequence ID" value="GIF85158.1"/>
    <property type="molecule type" value="Genomic_DNA"/>
</dbReference>
<dbReference type="Pfam" id="PF00293">
    <property type="entry name" value="NUDIX"/>
    <property type="match status" value="1"/>
</dbReference>
<dbReference type="Proteomes" id="UP000601223">
    <property type="component" value="Unassembled WGS sequence"/>
</dbReference>
<sequence length="204" mass="21584">MRLRRTSIGRVSETLRTDLEPPAADTAALHADAVRLLAGWTPPPGAQDDWSRTTALLAQGPQVMGKPHPGAHVTASAVIVSADRSRVLLCLHGKHNVWCQVGGHCEPEDGTLAAAALREATEESGIAGLVVDPVPADVDVHHVTCAGRPSLHHDVIFLVYAPEGAVEQVSEESHALGWFAPAELPHPLGTDTERVVRSAMARLG</sequence>
<keyword evidence="4" id="KW-1185">Reference proteome</keyword>
<reference evidence="3 4" key="1">
    <citation type="submission" date="2021-01" db="EMBL/GenBank/DDBJ databases">
        <title>Whole genome shotgun sequence of Catellatospora bangladeshensis NBRC 107357.</title>
        <authorList>
            <person name="Komaki H."/>
            <person name="Tamura T."/>
        </authorList>
    </citation>
    <scope>NUCLEOTIDE SEQUENCE [LARGE SCALE GENOMIC DNA]</scope>
    <source>
        <strain evidence="3 4">NBRC 107357</strain>
    </source>
</reference>
<keyword evidence="3" id="KW-0378">Hydrolase</keyword>
<proteinExistence type="inferred from homology"/>
<accession>A0A8J3JUA2</accession>
<comment type="similarity">
    <text evidence="1">Belongs to the Nudix hydrolase family.</text>
</comment>
<evidence type="ECO:0000256" key="1">
    <source>
        <dbReference type="ARBA" id="ARBA00005582"/>
    </source>
</evidence>
<dbReference type="InterPro" id="IPR015797">
    <property type="entry name" value="NUDIX_hydrolase-like_dom_sf"/>
</dbReference>
<gene>
    <name evidence="3" type="ORF">Cba03nite_65070</name>
</gene>
<dbReference type="CDD" id="cd03674">
    <property type="entry name" value="NUDIX_Hydrolase"/>
    <property type="match status" value="1"/>
</dbReference>
<evidence type="ECO:0000313" key="3">
    <source>
        <dbReference type="EMBL" id="GIF85158.1"/>
    </source>
</evidence>
<dbReference type="InterPro" id="IPR000086">
    <property type="entry name" value="NUDIX_hydrolase_dom"/>
</dbReference>
<dbReference type="AlphaFoldDB" id="A0A8J3JUA2"/>
<organism evidence="3 4">
    <name type="scientific">Catellatospora bangladeshensis</name>
    <dbReference type="NCBI Taxonomy" id="310355"/>
    <lineage>
        <taxon>Bacteria</taxon>
        <taxon>Bacillati</taxon>
        <taxon>Actinomycetota</taxon>
        <taxon>Actinomycetes</taxon>
        <taxon>Micromonosporales</taxon>
        <taxon>Micromonosporaceae</taxon>
        <taxon>Catellatospora</taxon>
    </lineage>
</organism>
<comment type="caution">
    <text evidence="3">The sequence shown here is derived from an EMBL/GenBank/DDBJ whole genome shotgun (WGS) entry which is preliminary data.</text>
</comment>
<name>A0A8J3JUA2_9ACTN</name>
<dbReference type="SUPFAM" id="SSF55811">
    <property type="entry name" value="Nudix"/>
    <property type="match status" value="1"/>
</dbReference>
<dbReference type="PANTHER" id="PTHR43736:SF1">
    <property type="entry name" value="DIHYDRONEOPTERIN TRIPHOSPHATE DIPHOSPHATASE"/>
    <property type="match status" value="1"/>
</dbReference>
<evidence type="ECO:0000313" key="4">
    <source>
        <dbReference type="Proteomes" id="UP000601223"/>
    </source>
</evidence>
<dbReference type="PROSITE" id="PS51462">
    <property type="entry name" value="NUDIX"/>
    <property type="match status" value="1"/>
</dbReference>
<evidence type="ECO:0000259" key="2">
    <source>
        <dbReference type="PROSITE" id="PS51462"/>
    </source>
</evidence>
<feature type="domain" description="Nudix hydrolase" evidence="2">
    <location>
        <begin position="70"/>
        <end position="202"/>
    </location>
</feature>
<dbReference type="PANTHER" id="PTHR43736">
    <property type="entry name" value="ADP-RIBOSE PYROPHOSPHATASE"/>
    <property type="match status" value="1"/>
</dbReference>
<dbReference type="GO" id="GO:0016787">
    <property type="term" value="F:hydrolase activity"/>
    <property type="evidence" value="ECO:0007669"/>
    <property type="project" value="UniProtKB-KW"/>
</dbReference>
<dbReference type="Gene3D" id="3.90.79.10">
    <property type="entry name" value="Nucleoside Triphosphate Pyrophosphohydrolase"/>
    <property type="match status" value="1"/>
</dbReference>